<dbReference type="EMBL" id="QGGG01000006">
    <property type="protein sequence ID" value="PWJ84240.1"/>
    <property type="molecule type" value="Genomic_DNA"/>
</dbReference>
<evidence type="ECO:0000256" key="2">
    <source>
        <dbReference type="ARBA" id="ARBA00022989"/>
    </source>
</evidence>
<feature type="transmembrane region" description="Helical" evidence="4">
    <location>
        <begin position="102"/>
        <end position="123"/>
    </location>
</feature>
<evidence type="ECO:0000256" key="1">
    <source>
        <dbReference type="ARBA" id="ARBA00022692"/>
    </source>
</evidence>
<dbReference type="PANTHER" id="PTHR23521">
    <property type="entry name" value="TRANSPORTER MFS SUPERFAMILY"/>
    <property type="match status" value="1"/>
</dbReference>
<reference evidence="6 7" key="1">
    <citation type="submission" date="2018-05" db="EMBL/GenBank/DDBJ databases">
        <title>Genomic Encyclopedia of Type Strains, Phase IV (KMG-IV): sequencing the most valuable type-strain genomes for metagenomic binning, comparative biology and taxonomic classification.</title>
        <authorList>
            <person name="Goeker M."/>
        </authorList>
    </citation>
    <scope>NUCLEOTIDE SEQUENCE [LARGE SCALE GENOMIC DNA]</scope>
    <source>
        <strain evidence="6 7">DSM 6986</strain>
    </source>
</reference>
<dbReference type="GO" id="GO:0022857">
    <property type="term" value="F:transmembrane transporter activity"/>
    <property type="evidence" value="ECO:0007669"/>
    <property type="project" value="InterPro"/>
</dbReference>
<gene>
    <name evidence="6" type="ORF">C7441_106155</name>
</gene>
<feature type="transmembrane region" description="Helical" evidence="4">
    <location>
        <begin position="368"/>
        <end position="389"/>
    </location>
</feature>
<dbReference type="AlphaFoldDB" id="A0A316C3G1"/>
<dbReference type="Gene3D" id="1.20.1250.20">
    <property type="entry name" value="MFS general substrate transporter like domains"/>
    <property type="match status" value="2"/>
</dbReference>
<dbReference type="STRING" id="1192868.GCA_000304395_04566"/>
<organism evidence="6 7">
    <name type="scientific">Pseudaminobacter salicylatoxidans</name>
    <dbReference type="NCBI Taxonomy" id="93369"/>
    <lineage>
        <taxon>Bacteria</taxon>
        <taxon>Pseudomonadati</taxon>
        <taxon>Pseudomonadota</taxon>
        <taxon>Alphaproteobacteria</taxon>
        <taxon>Hyphomicrobiales</taxon>
        <taxon>Phyllobacteriaceae</taxon>
        <taxon>Pseudaminobacter</taxon>
    </lineage>
</organism>
<dbReference type="PANTHER" id="PTHR23521:SF2">
    <property type="entry name" value="TRANSPORTER MFS SUPERFAMILY"/>
    <property type="match status" value="1"/>
</dbReference>
<evidence type="ECO:0000313" key="7">
    <source>
        <dbReference type="Proteomes" id="UP000245396"/>
    </source>
</evidence>
<sequence>MINDGRLRLATIAMLLLTGVLAGTQLGKIAPLVEWYTNEAGFSLVLIGWLTSMISIFVALVALPTGWVIERTGMRRSFAASALVMAGGGLALAFLAEPWAILAARLVEGIGYLVLVIVIPALLNSIAPPAWRAPALAMWGGFVPVGFAVADFMARGVLPSARPQYFLLAAIIVFAVCALLAAILLGKVDDHDPDAGAPAAQVLQGGIAGQITFPVVLVALSFGFYVVLSVSFFAFMPAFVALPQANILLSAGLIALIVPVGNVLTGVLVKGRDGRFVLMLAGIGLAASLIAAIPAFGVSGSVLATVAAVVLAIAGGMIASALFACIPAIVPQGKSVSIAIGLVCQTGGIGTVIGPPMAGYVIETYGWSGFGVFLALTAALGGICLLPLARRRVQPMETAYAGNNTAG</sequence>
<evidence type="ECO:0000256" key="4">
    <source>
        <dbReference type="SAM" id="Phobius"/>
    </source>
</evidence>
<feature type="transmembrane region" description="Helical" evidence="4">
    <location>
        <begin position="135"/>
        <end position="153"/>
    </location>
</feature>
<feature type="transmembrane region" description="Helical" evidence="4">
    <location>
        <begin position="247"/>
        <end position="269"/>
    </location>
</feature>
<feature type="domain" description="Major facilitator superfamily (MFS) profile" evidence="5">
    <location>
        <begin position="11"/>
        <end position="393"/>
    </location>
</feature>
<evidence type="ECO:0000313" key="6">
    <source>
        <dbReference type="EMBL" id="PWJ84240.1"/>
    </source>
</evidence>
<dbReference type="InterPro" id="IPR020846">
    <property type="entry name" value="MFS_dom"/>
</dbReference>
<dbReference type="GO" id="GO:0005886">
    <property type="term" value="C:plasma membrane"/>
    <property type="evidence" value="ECO:0007669"/>
    <property type="project" value="TreeGrafter"/>
</dbReference>
<keyword evidence="2 4" id="KW-1133">Transmembrane helix</keyword>
<dbReference type="RefSeq" id="WP_170125084.1">
    <property type="nucleotide sequence ID" value="NZ_QGGG01000006.1"/>
</dbReference>
<name>A0A316C3G1_PSESE</name>
<keyword evidence="7" id="KW-1185">Reference proteome</keyword>
<feature type="transmembrane region" description="Helical" evidence="4">
    <location>
        <begin position="276"/>
        <end position="296"/>
    </location>
</feature>
<dbReference type="InterPro" id="IPR036259">
    <property type="entry name" value="MFS_trans_sf"/>
</dbReference>
<feature type="transmembrane region" description="Helical" evidence="4">
    <location>
        <begin position="46"/>
        <end position="69"/>
    </location>
</feature>
<feature type="transmembrane region" description="Helical" evidence="4">
    <location>
        <begin position="302"/>
        <end position="326"/>
    </location>
</feature>
<proteinExistence type="predicted"/>
<dbReference type="InterPro" id="IPR011701">
    <property type="entry name" value="MFS"/>
</dbReference>
<dbReference type="SUPFAM" id="SSF103473">
    <property type="entry name" value="MFS general substrate transporter"/>
    <property type="match status" value="1"/>
</dbReference>
<dbReference type="Proteomes" id="UP000245396">
    <property type="component" value="Unassembled WGS sequence"/>
</dbReference>
<evidence type="ECO:0000259" key="5">
    <source>
        <dbReference type="PROSITE" id="PS50850"/>
    </source>
</evidence>
<dbReference type="PROSITE" id="PS50850">
    <property type="entry name" value="MFS"/>
    <property type="match status" value="1"/>
</dbReference>
<dbReference type="Pfam" id="PF07690">
    <property type="entry name" value="MFS_1"/>
    <property type="match status" value="1"/>
</dbReference>
<evidence type="ECO:0000256" key="3">
    <source>
        <dbReference type="ARBA" id="ARBA00023136"/>
    </source>
</evidence>
<keyword evidence="3 4" id="KW-0472">Membrane</keyword>
<feature type="transmembrane region" description="Helical" evidence="4">
    <location>
        <begin position="338"/>
        <end position="362"/>
    </location>
</feature>
<feature type="transmembrane region" description="Helical" evidence="4">
    <location>
        <begin position="207"/>
        <end position="235"/>
    </location>
</feature>
<comment type="caution">
    <text evidence="6">The sequence shown here is derived from an EMBL/GenBank/DDBJ whole genome shotgun (WGS) entry which is preliminary data.</text>
</comment>
<feature type="transmembrane region" description="Helical" evidence="4">
    <location>
        <begin position="165"/>
        <end position="186"/>
    </location>
</feature>
<keyword evidence="1 4" id="KW-0812">Transmembrane</keyword>
<protein>
    <submittedName>
        <fullName evidence="6">Putative MFS family arabinose efflux permease</fullName>
    </submittedName>
</protein>
<accession>A0A316C3G1</accession>
<feature type="transmembrane region" description="Helical" evidence="4">
    <location>
        <begin position="78"/>
        <end position="96"/>
    </location>
</feature>